<sequence length="885" mass="93902">MKSGVHDDIGKGTGLSRREFDTYPLARPEPGLRRRERDPARTGPGRAGDQSQALGPGADGDESQDHLSGLFLDRSHLDAAYQDDAYLDPEGRLRQPRGYQGDETERIERRPMRADRAREKPRGTGGGRPGVRVPAPTSPTRSPRPGAPRPGPPGGHGRAGVADRAGTRRSVPAAVEAVPAARRAPSEPETGPLETGPLTAPVLAPLGHSPALDGLRALAVLGVMAYHAGLSWMPGGLLGVDAFFVLSGFLITGLLIAEYRTTRRIDLRSFWIRRTRRLMPALLAMMVGVAAYAQWVAAPSEVTTLRTDALATLGYVANWRFALSDQSYFDHFSTPSPLLHTWSLAVEEQFYVLWPLCVYLLMWHSGRTAARWRTQRRKAQTLILTVAVLGAEASALLGLLLVVLDTDPSRIYYGTDSRAQALLVGAALAVWRIQRRTPLTDRTKKGLAVVGALAGATMLGIWATVDGESRVLYSGGFLGVAVVVMLLVASIVEVPRGPAARVLSCPPLPAIGRVSYGLYLWHWPVFLTVTAGRTGLSGVALLAARVAVTAAVTLVSFHLVENPIRRRKFRFPVPRVTVPATIGAVVAVVLVATVPDPSAGRGADDLERLAAQAANAAPPTVNAQAVGGGRPLRAILAGDSLALTLGFSEFSVTAAGAGLEVHDAAELGCGVSRAETRFLGGEPFPPPHTCVNWPTRIQQKVDEIRPDLALLLVGRWEVTDQILNGRRTQIGDPKFDAYLGRELDLAITTMSARGAKVVLLTTPMFETGESSSGSIFPETRTDRVIKFNALLRQAATRHPGVTTVIDLAAVLSPGNEYRGEIDGVQIRDDDGVHISNGGGARAGKFVVPQLLQLLRPAAGGAAGAGQQPGPAASAGPAAPAGPDPG</sequence>
<feature type="transmembrane region" description="Helical" evidence="9">
    <location>
        <begin position="572"/>
        <end position="594"/>
    </location>
</feature>
<evidence type="ECO:0000256" key="8">
    <source>
        <dbReference type="SAM" id="MobiDB-lite"/>
    </source>
</evidence>
<comment type="subcellular location">
    <subcellularLocation>
        <location evidence="1">Cell membrane</location>
        <topology evidence="1">Multi-pass membrane protein</topology>
    </subcellularLocation>
</comment>
<name>A0A1S1QRD9_9ACTN</name>
<feature type="compositionally biased region" description="Basic and acidic residues" evidence="8">
    <location>
        <begin position="103"/>
        <end position="122"/>
    </location>
</feature>
<evidence type="ECO:0000256" key="5">
    <source>
        <dbReference type="ARBA" id="ARBA00022989"/>
    </source>
</evidence>
<dbReference type="InterPro" id="IPR002656">
    <property type="entry name" value="Acyl_transf_3_dom"/>
</dbReference>
<comment type="caution">
    <text evidence="12">The sequence shown here is derived from an EMBL/GenBank/DDBJ whole genome shotgun (WGS) entry which is preliminary data.</text>
</comment>
<evidence type="ECO:0000256" key="4">
    <source>
        <dbReference type="ARBA" id="ARBA00022692"/>
    </source>
</evidence>
<dbReference type="PANTHER" id="PTHR23028">
    <property type="entry name" value="ACETYLTRANSFERASE"/>
    <property type="match status" value="1"/>
</dbReference>
<dbReference type="Pfam" id="PF19040">
    <property type="entry name" value="SGNH"/>
    <property type="match status" value="1"/>
</dbReference>
<feature type="region of interest" description="Disordered" evidence="8">
    <location>
        <begin position="858"/>
        <end position="885"/>
    </location>
</feature>
<feature type="transmembrane region" description="Helical" evidence="9">
    <location>
        <begin position="539"/>
        <end position="560"/>
    </location>
</feature>
<evidence type="ECO:0000256" key="9">
    <source>
        <dbReference type="SAM" id="Phobius"/>
    </source>
</evidence>
<feature type="transmembrane region" description="Helical" evidence="9">
    <location>
        <begin position="278"/>
        <end position="297"/>
    </location>
</feature>
<evidence type="ECO:0000256" key="7">
    <source>
        <dbReference type="ARBA" id="ARBA00023315"/>
    </source>
</evidence>
<dbReference type="InterPro" id="IPR036514">
    <property type="entry name" value="SGNH_hydro_sf"/>
</dbReference>
<keyword evidence="6 9" id="KW-0472">Membrane</keyword>
<evidence type="ECO:0000256" key="6">
    <source>
        <dbReference type="ARBA" id="ARBA00023136"/>
    </source>
</evidence>
<feature type="domain" description="SGNH" evidence="11">
    <location>
        <begin position="627"/>
        <end position="843"/>
    </location>
</feature>
<dbReference type="GO" id="GO:0005886">
    <property type="term" value="C:plasma membrane"/>
    <property type="evidence" value="ECO:0007669"/>
    <property type="project" value="UniProtKB-SubCell"/>
</dbReference>
<evidence type="ECO:0000313" key="13">
    <source>
        <dbReference type="Proteomes" id="UP000179627"/>
    </source>
</evidence>
<dbReference type="GO" id="GO:0016747">
    <property type="term" value="F:acyltransferase activity, transferring groups other than amino-acyl groups"/>
    <property type="evidence" value="ECO:0007669"/>
    <property type="project" value="InterPro"/>
</dbReference>
<organism evidence="12 13">
    <name type="scientific">Parafrankia colletiae</name>
    <dbReference type="NCBI Taxonomy" id="573497"/>
    <lineage>
        <taxon>Bacteria</taxon>
        <taxon>Bacillati</taxon>
        <taxon>Actinomycetota</taxon>
        <taxon>Actinomycetes</taxon>
        <taxon>Frankiales</taxon>
        <taxon>Frankiaceae</taxon>
        <taxon>Parafrankia</taxon>
    </lineage>
</organism>
<dbReference type="Gene3D" id="3.40.50.1110">
    <property type="entry name" value="SGNH hydrolase"/>
    <property type="match status" value="1"/>
</dbReference>
<dbReference type="Pfam" id="PF01757">
    <property type="entry name" value="Acyl_transf_3"/>
    <property type="match status" value="1"/>
</dbReference>
<evidence type="ECO:0000259" key="10">
    <source>
        <dbReference type="Pfam" id="PF01757"/>
    </source>
</evidence>
<protein>
    <submittedName>
        <fullName evidence="12">Acyltransferase</fullName>
    </submittedName>
</protein>
<feature type="compositionally biased region" description="Low complexity" evidence="8">
    <location>
        <begin position="168"/>
        <end position="189"/>
    </location>
</feature>
<proteinExistence type="predicted"/>
<keyword evidence="13" id="KW-1185">Reference proteome</keyword>
<keyword evidence="4 9" id="KW-0812">Transmembrane</keyword>
<keyword evidence="2" id="KW-1003">Cell membrane</keyword>
<feature type="transmembrane region" description="Helical" evidence="9">
    <location>
        <begin position="446"/>
        <end position="465"/>
    </location>
</feature>
<feature type="transmembrane region" description="Helical" evidence="9">
    <location>
        <begin position="382"/>
        <end position="405"/>
    </location>
</feature>
<keyword evidence="5 9" id="KW-1133">Transmembrane helix</keyword>
<feature type="transmembrane region" description="Helical" evidence="9">
    <location>
        <begin position="417"/>
        <end position="434"/>
    </location>
</feature>
<dbReference type="SUPFAM" id="SSF52266">
    <property type="entry name" value="SGNH hydrolase"/>
    <property type="match status" value="1"/>
</dbReference>
<feature type="domain" description="Acyltransferase 3" evidence="10">
    <location>
        <begin position="211"/>
        <end position="557"/>
    </location>
</feature>
<evidence type="ECO:0000313" key="12">
    <source>
        <dbReference type="EMBL" id="OHV35865.1"/>
    </source>
</evidence>
<feature type="transmembrane region" description="Helical" evidence="9">
    <location>
        <begin position="471"/>
        <end position="492"/>
    </location>
</feature>
<feature type="transmembrane region" description="Helical" evidence="9">
    <location>
        <begin position="238"/>
        <end position="257"/>
    </location>
</feature>
<gene>
    <name evidence="12" type="ORF">CC117_04540</name>
</gene>
<dbReference type="EMBL" id="MBLM01000119">
    <property type="protein sequence ID" value="OHV35865.1"/>
    <property type="molecule type" value="Genomic_DNA"/>
</dbReference>
<feature type="transmembrane region" description="Helical" evidence="9">
    <location>
        <begin position="499"/>
        <end position="519"/>
    </location>
</feature>
<dbReference type="Proteomes" id="UP000179627">
    <property type="component" value="Unassembled WGS sequence"/>
</dbReference>
<accession>A0A1S1QRD9</accession>
<feature type="region of interest" description="Disordered" evidence="8">
    <location>
        <begin position="1"/>
        <end position="194"/>
    </location>
</feature>
<dbReference type="PANTHER" id="PTHR23028:SF53">
    <property type="entry name" value="ACYL_TRANSF_3 DOMAIN-CONTAINING PROTEIN"/>
    <property type="match status" value="1"/>
</dbReference>
<reference evidence="13" key="1">
    <citation type="submission" date="2016-07" db="EMBL/GenBank/DDBJ databases">
        <title>Sequence Frankia sp. strain CcI1.17.</title>
        <authorList>
            <person name="Ghodhbane-Gtari F."/>
            <person name="Swanson E."/>
            <person name="Gueddou A."/>
            <person name="Morris K."/>
            <person name="Hezbri K."/>
            <person name="Ktari A."/>
            <person name="Nouioui I."/>
            <person name="Abebe-Akele F."/>
            <person name="Simpson S."/>
            <person name="Thomas K."/>
            <person name="Gtari M."/>
            <person name="Tisa L.S."/>
            <person name="Hurst S."/>
        </authorList>
    </citation>
    <scope>NUCLEOTIDE SEQUENCE [LARGE SCALE GENOMIC DNA]</scope>
    <source>
        <strain evidence="13">Cc1.17</strain>
    </source>
</reference>
<keyword evidence="7 12" id="KW-0012">Acyltransferase</keyword>
<dbReference type="InterPro" id="IPR043968">
    <property type="entry name" value="SGNH"/>
</dbReference>
<feature type="compositionally biased region" description="Low complexity" evidence="8">
    <location>
        <begin position="130"/>
        <end position="144"/>
    </location>
</feature>
<feature type="compositionally biased region" description="Low complexity" evidence="8">
    <location>
        <begin position="858"/>
        <end position="878"/>
    </location>
</feature>
<dbReference type="InterPro" id="IPR050879">
    <property type="entry name" value="Acyltransferase_3"/>
</dbReference>
<evidence type="ECO:0000259" key="11">
    <source>
        <dbReference type="Pfam" id="PF19040"/>
    </source>
</evidence>
<dbReference type="AlphaFoldDB" id="A0A1S1QRD9"/>
<feature type="compositionally biased region" description="Basic and acidic residues" evidence="8">
    <location>
        <begin position="1"/>
        <end position="21"/>
    </location>
</feature>
<dbReference type="OrthoDB" id="3404679at2"/>
<evidence type="ECO:0000256" key="2">
    <source>
        <dbReference type="ARBA" id="ARBA00022475"/>
    </source>
</evidence>
<feature type="compositionally biased region" description="Basic and acidic residues" evidence="8">
    <location>
        <begin position="30"/>
        <end position="40"/>
    </location>
</feature>
<evidence type="ECO:0000256" key="3">
    <source>
        <dbReference type="ARBA" id="ARBA00022679"/>
    </source>
</evidence>
<keyword evidence="3 12" id="KW-0808">Transferase</keyword>
<dbReference type="GO" id="GO:0009103">
    <property type="term" value="P:lipopolysaccharide biosynthetic process"/>
    <property type="evidence" value="ECO:0007669"/>
    <property type="project" value="TreeGrafter"/>
</dbReference>
<evidence type="ECO:0000256" key="1">
    <source>
        <dbReference type="ARBA" id="ARBA00004651"/>
    </source>
</evidence>